<dbReference type="Proteomes" id="UP001153269">
    <property type="component" value="Unassembled WGS sequence"/>
</dbReference>
<dbReference type="EMBL" id="CADEAL010002413">
    <property type="protein sequence ID" value="CAB1440199.1"/>
    <property type="molecule type" value="Genomic_DNA"/>
</dbReference>
<accession>A0A9N7YQ31</accession>
<feature type="region of interest" description="Disordered" evidence="1">
    <location>
        <begin position="77"/>
        <end position="104"/>
    </location>
</feature>
<dbReference type="AlphaFoldDB" id="A0A9N7YQ31"/>
<name>A0A9N7YQ31_PLEPL</name>
<feature type="compositionally biased region" description="Pro residues" evidence="1">
    <location>
        <begin position="90"/>
        <end position="101"/>
    </location>
</feature>
<organism evidence="2 3">
    <name type="scientific">Pleuronectes platessa</name>
    <name type="common">European plaice</name>
    <dbReference type="NCBI Taxonomy" id="8262"/>
    <lineage>
        <taxon>Eukaryota</taxon>
        <taxon>Metazoa</taxon>
        <taxon>Chordata</taxon>
        <taxon>Craniata</taxon>
        <taxon>Vertebrata</taxon>
        <taxon>Euteleostomi</taxon>
        <taxon>Actinopterygii</taxon>
        <taxon>Neopterygii</taxon>
        <taxon>Teleostei</taxon>
        <taxon>Neoteleostei</taxon>
        <taxon>Acanthomorphata</taxon>
        <taxon>Carangaria</taxon>
        <taxon>Pleuronectiformes</taxon>
        <taxon>Pleuronectoidei</taxon>
        <taxon>Pleuronectidae</taxon>
        <taxon>Pleuronectes</taxon>
    </lineage>
</organism>
<gene>
    <name evidence="2" type="ORF">PLEPLA_LOCUS27965</name>
</gene>
<evidence type="ECO:0000256" key="1">
    <source>
        <dbReference type="SAM" id="MobiDB-lite"/>
    </source>
</evidence>
<evidence type="ECO:0000313" key="2">
    <source>
        <dbReference type="EMBL" id="CAB1440199.1"/>
    </source>
</evidence>
<protein>
    <submittedName>
        <fullName evidence="2">Uncharacterized protein</fullName>
    </submittedName>
</protein>
<evidence type="ECO:0000313" key="3">
    <source>
        <dbReference type="Proteomes" id="UP001153269"/>
    </source>
</evidence>
<reference evidence="2" key="1">
    <citation type="submission" date="2020-03" db="EMBL/GenBank/DDBJ databases">
        <authorList>
            <person name="Weist P."/>
        </authorList>
    </citation>
    <scope>NUCLEOTIDE SEQUENCE</scope>
</reference>
<proteinExistence type="predicted"/>
<sequence>MGPVPSSRVTMVTWHVVVLHGGSRGGLLIGREQHGALRIVLLCGCREEEGGVSLSASLVANHELNFYFHFETNSSGMRSAQLPGKRNLTQPPPPPQQPCPTLPGSWMRFFKSLQRP</sequence>
<keyword evidence="3" id="KW-1185">Reference proteome</keyword>
<comment type="caution">
    <text evidence="2">The sequence shown here is derived from an EMBL/GenBank/DDBJ whole genome shotgun (WGS) entry which is preliminary data.</text>
</comment>